<keyword evidence="2" id="KW-0813">Transport</keyword>
<accession>A0A6J7HVH5</accession>
<dbReference type="GO" id="GO:0022857">
    <property type="term" value="F:transmembrane transporter activity"/>
    <property type="evidence" value="ECO:0007669"/>
    <property type="project" value="InterPro"/>
</dbReference>
<dbReference type="Pfam" id="PF02653">
    <property type="entry name" value="BPD_transp_2"/>
    <property type="match status" value="1"/>
</dbReference>
<dbReference type="AlphaFoldDB" id="A0A6J7HVH5"/>
<comment type="similarity">
    <text evidence="8">Belongs to the binding-protein-dependent transport system permease family. LivHM subfamily.</text>
</comment>
<keyword evidence="4 9" id="KW-0812">Transmembrane</keyword>
<reference evidence="13" key="1">
    <citation type="submission" date="2020-05" db="EMBL/GenBank/DDBJ databases">
        <authorList>
            <person name="Chiriac C."/>
            <person name="Salcher M."/>
            <person name="Ghai R."/>
            <person name="Kavagutti S V."/>
        </authorList>
    </citation>
    <scope>NUCLEOTIDE SEQUENCE</scope>
</reference>
<evidence type="ECO:0000256" key="9">
    <source>
        <dbReference type="SAM" id="Phobius"/>
    </source>
</evidence>
<dbReference type="CDD" id="cd06582">
    <property type="entry name" value="TM_PBP1_LivH_like"/>
    <property type="match status" value="1"/>
</dbReference>
<dbReference type="GO" id="GO:0006865">
    <property type="term" value="P:amino acid transport"/>
    <property type="evidence" value="ECO:0007669"/>
    <property type="project" value="UniProtKB-KW"/>
</dbReference>
<dbReference type="EMBL" id="CAFBQL010000005">
    <property type="protein sequence ID" value="CAB5058405.1"/>
    <property type="molecule type" value="Genomic_DNA"/>
</dbReference>
<organism evidence="13">
    <name type="scientific">freshwater metagenome</name>
    <dbReference type="NCBI Taxonomy" id="449393"/>
    <lineage>
        <taxon>unclassified sequences</taxon>
        <taxon>metagenomes</taxon>
        <taxon>ecological metagenomes</taxon>
    </lineage>
</organism>
<evidence type="ECO:0000256" key="4">
    <source>
        <dbReference type="ARBA" id="ARBA00022692"/>
    </source>
</evidence>
<evidence type="ECO:0000256" key="6">
    <source>
        <dbReference type="ARBA" id="ARBA00022989"/>
    </source>
</evidence>
<evidence type="ECO:0000256" key="5">
    <source>
        <dbReference type="ARBA" id="ARBA00022970"/>
    </source>
</evidence>
<dbReference type="EMBL" id="CAEZWT010000001">
    <property type="protein sequence ID" value="CAB4654416.1"/>
    <property type="molecule type" value="Genomic_DNA"/>
</dbReference>
<evidence type="ECO:0000313" key="13">
    <source>
        <dbReference type="EMBL" id="CAB4922826.1"/>
    </source>
</evidence>
<sequence>MLAFISTLLIGITVGAIYSLMALSLVLVWRSTRVINFAQAGQAIFSTYVAYEVIQRTGNFILGMAAAVVVGALLGALVEVLLMRTLFKRIHSGAVAAVAPVIATLGLLGVIRASVGLIWGNDGHRFDAPVSTQAFSMGNTVIPFSRFNLLVIATAALVMIVFTVIFQKTSLGLSLRASAFAPEIARLSGIRVGSIRTIGWAFAGATGAVAGVLISPNDSLTPNSLDLLLIFGFVSAVIGGLDSLIGAVVGGLVLGIGKALILAYLGSSLDYPTAFVVLAIVLIVRPGGIFSMKRGRNA</sequence>
<dbReference type="PANTHER" id="PTHR11795">
    <property type="entry name" value="BRANCHED-CHAIN AMINO ACID TRANSPORT SYSTEM PERMEASE PROTEIN LIVH"/>
    <property type="match status" value="1"/>
</dbReference>
<name>A0A6J7HVH5_9ZZZZ</name>
<dbReference type="EMBL" id="CAEZZC010000005">
    <property type="protein sequence ID" value="CAB4746688.1"/>
    <property type="molecule type" value="Genomic_DNA"/>
</dbReference>
<feature type="transmembrane region" description="Helical" evidence="9">
    <location>
        <begin position="6"/>
        <end position="27"/>
    </location>
</feature>
<dbReference type="PANTHER" id="PTHR11795:SF451">
    <property type="entry name" value="ABC TRANSPORTER PERMEASE PROTEIN"/>
    <property type="match status" value="1"/>
</dbReference>
<dbReference type="InterPro" id="IPR001851">
    <property type="entry name" value="ABC_transp_permease"/>
</dbReference>
<comment type="subcellular location">
    <subcellularLocation>
        <location evidence="1">Cell membrane</location>
        <topology evidence="1">Multi-pass membrane protein</topology>
    </subcellularLocation>
</comment>
<keyword evidence="6 9" id="KW-1133">Transmembrane helix</keyword>
<feature type="transmembrane region" description="Helical" evidence="9">
    <location>
        <begin position="271"/>
        <end position="292"/>
    </location>
</feature>
<evidence type="ECO:0000313" key="12">
    <source>
        <dbReference type="EMBL" id="CAB4865792.1"/>
    </source>
</evidence>
<keyword evidence="3" id="KW-1003">Cell membrane</keyword>
<dbReference type="EMBL" id="CAFBLE010000005">
    <property type="protein sequence ID" value="CAB4865792.1"/>
    <property type="molecule type" value="Genomic_DNA"/>
</dbReference>
<feature type="transmembrane region" description="Helical" evidence="9">
    <location>
        <begin position="60"/>
        <end position="82"/>
    </location>
</feature>
<gene>
    <name evidence="10" type="ORF">UFOPK2289_00015</name>
    <name evidence="11" type="ORF">UFOPK2822_00550</name>
    <name evidence="12" type="ORF">UFOPK3346_00732</name>
    <name evidence="13" type="ORF">UFOPK3670_00772</name>
    <name evidence="14" type="ORF">UFOPK4308_00819</name>
</gene>
<proteinExistence type="inferred from homology"/>
<evidence type="ECO:0000256" key="1">
    <source>
        <dbReference type="ARBA" id="ARBA00004651"/>
    </source>
</evidence>
<feature type="transmembrane region" description="Helical" evidence="9">
    <location>
        <begin position="94"/>
        <end position="119"/>
    </location>
</feature>
<keyword evidence="7 9" id="KW-0472">Membrane</keyword>
<dbReference type="InterPro" id="IPR052157">
    <property type="entry name" value="BCAA_transport_permease"/>
</dbReference>
<evidence type="ECO:0000313" key="11">
    <source>
        <dbReference type="EMBL" id="CAB4746688.1"/>
    </source>
</evidence>
<evidence type="ECO:0000256" key="8">
    <source>
        <dbReference type="ARBA" id="ARBA00037998"/>
    </source>
</evidence>
<dbReference type="EMBL" id="CAFBMV010000005">
    <property type="protein sequence ID" value="CAB4922826.1"/>
    <property type="molecule type" value="Genomic_DNA"/>
</dbReference>
<dbReference type="GO" id="GO:0005886">
    <property type="term" value="C:plasma membrane"/>
    <property type="evidence" value="ECO:0007669"/>
    <property type="project" value="UniProtKB-SubCell"/>
</dbReference>
<keyword evidence="5" id="KW-0029">Amino-acid transport</keyword>
<protein>
    <submittedName>
        <fullName evidence="13">Unannotated protein</fullName>
    </submittedName>
</protein>
<feature type="transmembrane region" description="Helical" evidence="9">
    <location>
        <begin position="147"/>
        <end position="166"/>
    </location>
</feature>
<feature type="transmembrane region" description="Helical" evidence="9">
    <location>
        <begin position="195"/>
        <end position="214"/>
    </location>
</feature>
<evidence type="ECO:0000256" key="3">
    <source>
        <dbReference type="ARBA" id="ARBA00022475"/>
    </source>
</evidence>
<evidence type="ECO:0000313" key="14">
    <source>
        <dbReference type="EMBL" id="CAB5058405.1"/>
    </source>
</evidence>
<evidence type="ECO:0000313" key="10">
    <source>
        <dbReference type="EMBL" id="CAB4654416.1"/>
    </source>
</evidence>
<evidence type="ECO:0000256" key="7">
    <source>
        <dbReference type="ARBA" id="ARBA00023136"/>
    </source>
</evidence>
<evidence type="ECO:0000256" key="2">
    <source>
        <dbReference type="ARBA" id="ARBA00022448"/>
    </source>
</evidence>